<dbReference type="Proteomes" id="UP000231846">
    <property type="component" value="Unassembled WGS sequence"/>
</dbReference>
<feature type="domain" description="TIR" evidence="1">
    <location>
        <begin position="39"/>
        <end position="137"/>
    </location>
</feature>
<dbReference type="EMBL" id="CP036546">
    <property type="protein sequence ID" value="QCQ47149.1"/>
    <property type="molecule type" value="Genomic_DNA"/>
</dbReference>
<evidence type="ECO:0000313" key="3">
    <source>
        <dbReference type="EMBL" id="QCQ47149.1"/>
    </source>
</evidence>
<dbReference type="OrthoDB" id="9810385at2"/>
<sequence length="180" mass="21149">MEYFSEAHFRAITNRMSLYEQRTYSDNYQGLPMNEQFDIFLSYNISDSDVVKGIFYALSNMGFKVYLDCIVDANMKRNETDKNTAKRIQQRLKNSKSLIYAQSPDAGKSNWMPWELGVVDGHTGKCMIMPVTKDAKPVSPRREYLLLYPYIMPYGIREEMRVFTEQYSIYGEDINSYIRK</sequence>
<dbReference type="EMBL" id="PDCW01000003">
    <property type="protein sequence ID" value="PJY76137.1"/>
    <property type="molecule type" value="Genomic_DNA"/>
</dbReference>
<proteinExistence type="predicted"/>
<dbReference type="AlphaFoldDB" id="A0A081U581"/>
<name>A0A081U581_BACFG</name>
<reference evidence="3" key="1">
    <citation type="book" date="2014" name="THE 24TH EUROPEAN CONGRESS OF CLINICAL MICROBIOLOGY AND INFECTIOUS DISEASES" publisher="ECCMID 2014" city="Barcelona, Spain">
        <title>Identification of resistance genes in three multidrug-resistant Bacteroides fragilis isolates by whole genome sequencing.</title>
        <editorList>
            <person name="Unknown"/>
            <person name="A."/>
        </editorList>
        <authorList>
            <person name="Sydenham T.V."/>
            <person name="Hasman H."/>
            <person name="Wang M."/>
            <person name="Soki J."/>
            <person name="Nagy E."/>
            <person name="Justesen U.S."/>
        </authorList>
    </citation>
    <scope>NUCLEOTIDE SEQUENCE</scope>
    <source>
        <strain evidence="3">DCMSKEJBY0001B</strain>
    </source>
</reference>
<reference evidence="2" key="3">
    <citation type="submission" date="2017-10" db="EMBL/GenBank/DDBJ databases">
        <authorList>
            <person name="Banno H."/>
            <person name="Chua N.-H."/>
        </authorList>
    </citation>
    <scope>NUCLEOTIDE SEQUENCE</scope>
    <source>
        <strain evidence="2">12905</strain>
    </source>
</reference>
<dbReference type="GO" id="GO:0007165">
    <property type="term" value="P:signal transduction"/>
    <property type="evidence" value="ECO:0007669"/>
    <property type="project" value="InterPro"/>
</dbReference>
<dbReference type="InterPro" id="IPR000157">
    <property type="entry name" value="TIR_dom"/>
</dbReference>
<dbReference type="Proteomes" id="UP000036847">
    <property type="component" value="Chromosome"/>
</dbReference>
<dbReference type="SUPFAM" id="SSF52200">
    <property type="entry name" value="Toll/Interleukin receptor TIR domain"/>
    <property type="match status" value="1"/>
</dbReference>
<evidence type="ECO:0000259" key="1">
    <source>
        <dbReference type="Pfam" id="PF13676"/>
    </source>
</evidence>
<evidence type="ECO:0000313" key="5">
    <source>
        <dbReference type="Proteomes" id="UP000231846"/>
    </source>
</evidence>
<organism evidence="2 5">
    <name type="scientific">Bacteroides fragilis</name>
    <dbReference type="NCBI Taxonomy" id="817"/>
    <lineage>
        <taxon>Bacteria</taxon>
        <taxon>Pseudomonadati</taxon>
        <taxon>Bacteroidota</taxon>
        <taxon>Bacteroidia</taxon>
        <taxon>Bacteroidales</taxon>
        <taxon>Bacteroidaceae</taxon>
        <taxon>Bacteroides</taxon>
    </lineage>
</organism>
<evidence type="ECO:0000313" key="2">
    <source>
        <dbReference type="EMBL" id="PJY76137.1"/>
    </source>
</evidence>
<accession>A0A081U581</accession>
<reference evidence="3 4" key="4">
    <citation type="submission" date="2019-03" db="EMBL/GenBank/DDBJ databases">
        <title>Complete genome assembly of MDR B. fragilis.</title>
        <authorList>
            <person name="Sydenham T.V."/>
            <person name="Hasman H."/>
            <person name="Justesen U.S."/>
        </authorList>
    </citation>
    <scope>NUCLEOTIDE SEQUENCE [LARGE SCALE GENOMIC DNA]</scope>
    <source>
        <strain evidence="3 4">DCMSKEJBY0001B</strain>
    </source>
</reference>
<protein>
    <submittedName>
        <fullName evidence="2">TIR domain protein</fullName>
    </submittedName>
    <submittedName>
        <fullName evidence="3">TIR domain-containing protein</fullName>
    </submittedName>
</protein>
<gene>
    <name evidence="2" type="ORF">CQW34_00739</name>
    <name evidence="3" type="ORF">EC80_021165</name>
</gene>
<dbReference type="Gene3D" id="3.40.50.10140">
    <property type="entry name" value="Toll/interleukin-1 receptor homology (TIR) domain"/>
    <property type="match status" value="1"/>
</dbReference>
<evidence type="ECO:0000313" key="4">
    <source>
        <dbReference type="Proteomes" id="UP000036847"/>
    </source>
</evidence>
<dbReference type="InterPro" id="IPR035897">
    <property type="entry name" value="Toll_tir_struct_dom_sf"/>
</dbReference>
<dbReference type="Pfam" id="PF13676">
    <property type="entry name" value="TIR_2"/>
    <property type="match status" value="1"/>
</dbReference>
<reference evidence="2 5" key="2">
    <citation type="journal article" date="2017" name="MBio">
        <title>Gut Symbiont Bacteroides fragilis Secretes a Eukaryotic-Like Ubiquitin Protein That Mediates Intraspecies Antagonism.</title>
        <authorList>
            <person name="Chatzidaki-Livanis M."/>
            <person name="Coyne M.J."/>
            <person name="Roelofs K.G."/>
            <person name="Gentyala R.R."/>
            <person name="Caldwell J.M."/>
            <person name="Comstock L.E."/>
        </authorList>
    </citation>
    <scope>NUCLEOTIDE SEQUENCE [LARGE SCALE GENOMIC DNA]</scope>
    <source>
        <strain evidence="2 5">12905</strain>
    </source>
</reference>
<dbReference type="RefSeq" id="WP_007480392.1">
    <property type="nucleotide sequence ID" value="NZ_CP036546.1"/>
</dbReference>